<organism evidence="1 2">
    <name type="scientific">Streptomyces fungicidicus</name>
    <dbReference type="NCBI Taxonomy" id="68203"/>
    <lineage>
        <taxon>Bacteria</taxon>
        <taxon>Bacillati</taxon>
        <taxon>Actinomycetota</taxon>
        <taxon>Actinomycetes</taxon>
        <taxon>Kitasatosporales</taxon>
        <taxon>Streptomycetaceae</taxon>
        <taxon>Streptomyces</taxon>
    </lineage>
</organism>
<evidence type="ECO:0000313" key="1">
    <source>
        <dbReference type="EMBL" id="NUV78144.1"/>
    </source>
</evidence>
<protein>
    <submittedName>
        <fullName evidence="1">Uncharacterized protein</fullName>
    </submittedName>
</protein>
<sequence length="116" mass="11880">MVVEGTWDLSLSTPVGRIKAVVILHRVDGVLTGTAEGAGQEVPLREVTVDGDRVTWKQAVTRPLRLNLVFDVTVDGDALHGVSGAGRLPSSRVTGVRRGASVSPAADAPAGTAGSA</sequence>
<accession>A0ACC7Y801</accession>
<proteinExistence type="predicted"/>
<reference evidence="1" key="1">
    <citation type="submission" date="2020-03" db="EMBL/GenBank/DDBJ databases">
        <title>Complete genome sequence of sixteen Streptomyces strains facilitates identification of candidate genes involved in plant growth-promotion in grain legumes and cereals.</title>
        <authorList>
            <person name="Gopalakrishnan S."/>
            <person name="Thakur V."/>
            <person name="Saxena R."/>
            <person name="Vadlamudi S."/>
            <person name="Purohit S."/>
            <person name="Kumar V."/>
            <person name="Rathore A."/>
            <person name="Chitikineni A."/>
            <person name="Varshney R.K."/>
        </authorList>
    </citation>
    <scope>NUCLEOTIDE SEQUENCE</scope>
    <source>
        <strain evidence="1">CAI-93</strain>
    </source>
</reference>
<evidence type="ECO:0000313" key="2">
    <source>
        <dbReference type="Proteomes" id="UP000556843"/>
    </source>
</evidence>
<gene>
    <name evidence="1" type="ORF">G6W56_29485</name>
</gene>
<keyword evidence="2" id="KW-1185">Reference proteome</keyword>
<dbReference type="Proteomes" id="UP000556843">
    <property type="component" value="Unassembled WGS sequence"/>
</dbReference>
<name>A0ACC7Y801_9ACTN</name>
<dbReference type="EMBL" id="JAANNW010000045">
    <property type="protein sequence ID" value="NUV78144.1"/>
    <property type="molecule type" value="Genomic_DNA"/>
</dbReference>
<comment type="caution">
    <text evidence="1">The sequence shown here is derived from an EMBL/GenBank/DDBJ whole genome shotgun (WGS) entry which is preliminary data.</text>
</comment>